<protein>
    <submittedName>
        <fullName evidence="2">Uncharacterized protein</fullName>
    </submittedName>
</protein>
<organism evidence="1 2">
    <name type="scientific">Panagrolaimus sp. ES5</name>
    <dbReference type="NCBI Taxonomy" id="591445"/>
    <lineage>
        <taxon>Eukaryota</taxon>
        <taxon>Metazoa</taxon>
        <taxon>Ecdysozoa</taxon>
        <taxon>Nematoda</taxon>
        <taxon>Chromadorea</taxon>
        <taxon>Rhabditida</taxon>
        <taxon>Tylenchina</taxon>
        <taxon>Panagrolaimomorpha</taxon>
        <taxon>Panagrolaimoidea</taxon>
        <taxon>Panagrolaimidae</taxon>
        <taxon>Panagrolaimus</taxon>
    </lineage>
</organism>
<name>A0AC34GVZ3_9BILA</name>
<evidence type="ECO:0000313" key="1">
    <source>
        <dbReference type="Proteomes" id="UP000887579"/>
    </source>
</evidence>
<evidence type="ECO:0000313" key="2">
    <source>
        <dbReference type="WBParaSite" id="ES5_v2.g9225.t1"/>
    </source>
</evidence>
<dbReference type="Proteomes" id="UP000887579">
    <property type="component" value="Unplaced"/>
</dbReference>
<accession>A0AC34GVZ3</accession>
<reference evidence="2" key="1">
    <citation type="submission" date="2022-11" db="UniProtKB">
        <authorList>
            <consortium name="WormBaseParasite"/>
        </authorList>
    </citation>
    <scope>IDENTIFICATION</scope>
</reference>
<sequence length="521" mass="59859">MEDAQSCQSSKTETMLITFDGSKKVAFFGKCEIKLDTLTDKCLIVNVDNEIQAGIENFDGLKKIILNLVNSFGITQRKAYMDLLFEISFCDTKPDGFLNPLDHTEGDLTDMENKSLKVGDENNCSAVFDDNSISFDSTLNDTNGSYNLRKRSIKGIVKHEPIKDAETLVKRTSPIKRRRLSKMNDSSDNVFTEVPCYKFIGFFQNEQTHCYEFLYHRANDNYYCKKCNHSNQITSVKVQVDEDEKVKFSFGRFQHICQPIEYLPDNYKSCEIPAASNNADENGSSNDKSNRKETLTNGWPNHSNLNASNHEFIEFVQNGISTKRLLVFTTKNKTKCYEFYFHRIHNGYFCKKCSQKKHYVDIKIVPENDDQKKFKYGKNRHICQPFDYVPANYQSTESVTSIVTAASNETKSENTSVNVQTINTSDVKFVQVLLKETGSKRLLLFSSPEKSHCYEFYYNQFKDSYACKECNAEKRTVSIKVVKSDDGTEEIKFGQSQHICQPIEYLPDKYQEMTEASDISK</sequence>
<dbReference type="WBParaSite" id="ES5_v2.g9225.t1">
    <property type="protein sequence ID" value="ES5_v2.g9225.t1"/>
    <property type="gene ID" value="ES5_v2.g9225"/>
</dbReference>
<proteinExistence type="predicted"/>